<name>A0A5A7NXR4_STRAF</name>
<reference evidence="2" key="1">
    <citation type="journal article" date="2019" name="Curr. Biol.">
        <title>Genome Sequence of Striga asiatica Provides Insight into the Evolution of Plant Parasitism.</title>
        <authorList>
            <person name="Yoshida S."/>
            <person name="Kim S."/>
            <person name="Wafula E.K."/>
            <person name="Tanskanen J."/>
            <person name="Kim Y.M."/>
            <person name="Honaas L."/>
            <person name="Yang Z."/>
            <person name="Spallek T."/>
            <person name="Conn C.E."/>
            <person name="Ichihashi Y."/>
            <person name="Cheong K."/>
            <person name="Cui S."/>
            <person name="Der J.P."/>
            <person name="Gundlach H."/>
            <person name="Jiao Y."/>
            <person name="Hori C."/>
            <person name="Ishida J.K."/>
            <person name="Kasahara H."/>
            <person name="Kiba T."/>
            <person name="Kim M.S."/>
            <person name="Koo N."/>
            <person name="Laohavisit A."/>
            <person name="Lee Y.H."/>
            <person name="Lumba S."/>
            <person name="McCourt P."/>
            <person name="Mortimer J.C."/>
            <person name="Mutuku J.M."/>
            <person name="Nomura T."/>
            <person name="Sasaki-Sekimoto Y."/>
            <person name="Seto Y."/>
            <person name="Wang Y."/>
            <person name="Wakatake T."/>
            <person name="Sakakibara H."/>
            <person name="Demura T."/>
            <person name="Yamaguchi S."/>
            <person name="Yoneyama K."/>
            <person name="Manabe R.I."/>
            <person name="Nelson D.C."/>
            <person name="Schulman A.H."/>
            <person name="Timko M.P."/>
            <person name="dePamphilis C.W."/>
            <person name="Choi D."/>
            <person name="Shirasu K."/>
        </authorList>
    </citation>
    <scope>NUCLEOTIDE SEQUENCE [LARGE SCALE GENOMIC DNA]</scope>
    <source>
        <strain evidence="2">cv. UVA1</strain>
    </source>
</reference>
<comment type="caution">
    <text evidence="1">The sequence shown here is derived from an EMBL/GenBank/DDBJ whole genome shotgun (WGS) entry which is preliminary data.</text>
</comment>
<proteinExistence type="predicted"/>
<evidence type="ECO:0000313" key="2">
    <source>
        <dbReference type="Proteomes" id="UP000325081"/>
    </source>
</evidence>
<accession>A0A5A7NXR4</accession>
<gene>
    <name evidence="1" type="ORF">STAS_00898</name>
</gene>
<organism evidence="1 2">
    <name type="scientific">Striga asiatica</name>
    <name type="common">Asiatic witchweed</name>
    <name type="synonym">Buchnera asiatica</name>
    <dbReference type="NCBI Taxonomy" id="4170"/>
    <lineage>
        <taxon>Eukaryota</taxon>
        <taxon>Viridiplantae</taxon>
        <taxon>Streptophyta</taxon>
        <taxon>Embryophyta</taxon>
        <taxon>Tracheophyta</taxon>
        <taxon>Spermatophyta</taxon>
        <taxon>Magnoliopsida</taxon>
        <taxon>eudicotyledons</taxon>
        <taxon>Gunneridae</taxon>
        <taxon>Pentapetalae</taxon>
        <taxon>asterids</taxon>
        <taxon>lamiids</taxon>
        <taxon>Lamiales</taxon>
        <taxon>Orobanchaceae</taxon>
        <taxon>Buchnereae</taxon>
        <taxon>Striga</taxon>
    </lineage>
</organism>
<protein>
    <submittedName>
        <fullName evidence="1">Glutamate decarboxylase alpha</fullName>
    </submittedName>
</protein>
<dbReference type="AlphaFoldDB" id="A0A5A7NXR4"/>
<keyword evidence="2" id="KW-1185">Reference proteome</keyword>
<sequence>MGDATEDMDNTVDLVDGGAMAEYGGECMFGGRGRRWRFGGRPTASPNKISIPVHTTSLKKIMNPEKIAINPHLKLRTGSVQARHPIWIIKPGALAISDNGEEAAGWRWQLRREQRPLVVRLGSRRWRLAGGCCSPAAVTGIGLTG</sequence>
<dbReference type="EMBL" id="BKCP01000002">
    <property type="protein sequence ID" value="GER25325.1"/>
    <property type="molecule type" value="Genomic_DNA"/>
</dbReference>
<dbReference type="Proteomes" id="UP000325081">
    <property type="component" value="Unassembled WGS sequence"/>
</dbReference>
<evidence type="ECO:0000313" key="1">
    <source>
        <dbReference type="EMBL" id="GER25325.1"/>
    </source>
</evidence>